<protein>
    <submittedName>
        <fullName evidence="2">Uncharacterized protein</fullName>
    </submittedName>
</protein>
<accession>A0A2K3KX18</accession>
<dbReference type="Proteomes" id="UP000236291">
    <property type="component" value="Unassembled WGS sequence"/>
</dbReference>
<reference evidence="2 3" key="2">
    <citation type="journal article" date="2017" name="Front. Plant Sci.">
        <title>Gene Classification and Mining of Molecular Markers Useful in Red Clover (Trifolium pratense) Breeding.</title>
        <authorList>
            <person name="Istvanek J."/>
            <person name="Dluhosova J."/>
            <person name="Dluhos P."/>
            <person name="Patkova L."/>
            <person name="Nedelnik J."/>
            <person name="Repkova J."/>
        </authorList>
    </citation>
    <scope>NUCLEOTIDE SEQUENCE [LARGE SCALE GENOMIC DNA]</scope>
    <source>
        <strain evidence="3">cv. Tatra</strain>
        <tissue evidence="2">Young leaves</tissue>
    </source>
</reference>
<dbReference type="AlphaFoldDB" id="A0A2K3KX18"/>
<organism evidence="2 3">
    <name type="scientific">Trifolium pratense</name>
    <name type="common">Red clover</name>
    <dbReference type="NCBI Taxonomy" id="57577"/>
    <lineage>
        <taxon>Eukaryota</taxon>
        <taxon>Viridiplantae</taxon>
        <taxon>Streptophyta</taxon>
        <taxon>Embryophyta</taxon>
        <taxon>Tracheophyta</taxon>
        <taxon>Spermatophyta</taxon>
        <taxon>Magnoliopsida</taxon>
        <taxon>eudicotyledons</taxon>
        <taxon>Gunneridae</taxon>
        <taxon>Pentapetalae</taxon>
        <taxon>rosids</taxon>
        <taxon>fabids</taxon>
        <taxon>Fabales</taxon>
        <taxon>Fabaceae</taxon>
        <taxon>Papilionoideae</taxon>
        <taxon>50 kb inversion clade</taxon>
        <taxon>NPAAA clade</taxon>
        <taxon>Hologalegina</taxon>
        <taxon>IRL clade</taxon>
        <taxon>Trifolieae</taxon>
        <taxon>Trifolium</taxon>
    </lineage>
</organism>
<proteinExistence type="predicted"/>
<feature type="compositionally biased region" description="Polar residues" evidence="1">
    <location>
        <begin position="1"/>
        <end position="22"/>
    </location>
</feature>
<evidence type="ECO:0000256" key="1">
    <source>
        <dbReference type="SAM" id="MobiDB-lite"/>
    </source>
</evidence>
<comment type="caution">
    <text evidence="2">The sequence shown here is derived from an EMBL/GenBank/DDBJ whole genome shotgun (WGS) entry which is preliminary data.</text>
</comment>
<reference evidence="2 3" key="1">
    <citation type="journal article" date="2014" name="Am. J. Bot.">
        <title>Genome assembly and annotation for red clover (Trifolium pratense; Fabaceae).</title>
        <authorList>
            <person name="Istvanek J."/>
            <person name="Jaros M."/>
            <person name="Krenek A."/>
            <person name="Repkova J."/>
        </authorList>
    </citation>
    <scope>NUCLEOTIDE SEQUENCE [LARGE SCALE GENOMIC DNA]</scope>
    <source>
        <strain evidence="3">cv. Tatra</strain>
        <tissue evidence="2">Young leaves</tissue>
    </source>
</reference>
<evidence type="ECO:0000313" key="3">
    <source>
        <dbReference type="Proteomes" id="UP000236291"/>
    </source>
</evidence>
<dbReference type="EMBL" id="ASHM01116406">
    <property type="protein sequence ID" value="PNX70826.1"/>
    <property type="molecule type" value="Genomic_DNA"/>
</dbReference>
<sequence length="110" mass="11560">MSDSAKSSPTKNDGVPSLQQLVINAVPLNTIPPTSPTMRRKSTAKKDKASRISTNPSSPASIKSSKRKSKKAKGESSKAFTMSELHIDPLPSSGVATPVVNPTVENVDTS</sequence>
<feature type="region of interest" description="Disordered" evidence="1">
    <location>
        <begin position="1"/>
        <end position="110"/>
    </location>
</feature>
<evidence type="ECO:0000313" key="2">
    <source>
        <dbReference type="EMBL" id="PNX70826.1"/>
    </source>
</evidence>
<gene>
    <name evidence="2" type="ORF">L195_g057782</name>
</gene>
<name>A0A2K3KX18_TRIPR</name>
<feature type="non-terminal residue" evidence="2">
    <location>
        <position position="110"/>
    </location>
</feature>